<feature type="signal peptide" evidence="1">
    <location>
        <begin position="1"/>
        <end position="26"/>
    </location>
</feature>
<keyword evidence="3" id="KW-1185">Reference proteome</keyword>
<organism evidence="3 4">
    <name type="scientific">Octopus sinensis</name>
    <name type="common">East Asian common octopus</name>
    <dbReference type="NCBI Taxonomy" id="2607531"/>
    <lineage>
        <taxon>Eukaryota</taxon>
        <taxon>Metazoa</taxon>
        <taxon>Spiralia</taxon>
        <taxon>Lophotrochozoa</taxon>
        <taxon>Mollusca</taxon>
        <taxon>Cephalopoda</taxon>
        <taxon>Coleoidea</taxon>
        <taxon>Octopodiformes</taxon>
        <taxon>Octopoda</taxon>
        <taxon>Incirrata</taxon>
        <taxon>Octopodidae</taxon>
        <taxon>Octopus</taxon>
    </lineage>
</organism>
<evidence type="ECO:0000313" key="3">
    <source>
        <dbReference type="Proteomes" id="UP000515154"/>
    </source>
</evidence>
<dbReference type="InterPro" id="IPR001466">
    <property type="entry name" value="Beta-lactam-related"/>
</dbReference>
<dbReference type="InterPro" id="IPR050491">
    <property type="entry name" value="AmpC-like"/>
</dbReference>
<evidence type="ECO:0000256" key="1">
    <source>
        <dbReference type="SAM" id="SignalP"/>
    </source>
</evidence>
<dbReference type="PANTHER" id="PTHR46825">
    <property type="entry name" value="D-ALANYL-D-ALANINE-CARBOXYPEPTIDASE/ENDOPEPTIDASE AMPH"/>
    <property type="match status" value="1"/>
</dbReference>
<dbReference type="KEGG" id="osn:115228188"/>
<evidence type="ECO:0000259" key="2">
    <source>
        <dbReference type="Pfam" id="PF00144"/>
    </source>
</evidence>
<keyword evidence="1" id="KW-0732">Signal</keyword>
<dbReference type="PANTHER" id="PTHR46825:SF15">
    <property type="entry name" value="BETA-LACTAMASE-RELATED DOMAIN-CONTAINING PROTEIN"/>
    <property type="match status" value="1"/>
</dbReference>
<dbReference type="Proteomes" id="UP000515154">
    <property type="component" value="Unplaced"/>
</dbReference>
<protein>
    <submittedName>
        <fullName evidence="4">Protein flp-like</fullName>
    </submittedName>
</protein>
<dbReference type="Pfam" id="PF00144">
    <property type="entry name" value="Beta-lactamase"/>
    <property type="match status" value="1"/>
</dbReference>
<dbReference type="Gene3D" id="3.40.710.10">
    <property type="entry name" value="DD-peptidase/beta-lactamase superfamily"/>
    <property type="match status" value="1"/>
</dbReference>
<dbReference type="SUPFAM" id="SSF56601">
    <property type="entry name" value="beta-lactamase/transpeptidase-like"/>
    <property type="match status" value="1"/>
</dbReference>
<feature type="domain" description="Beta-lactamase-related" evidence="2">
    <location>
        <begin position="55"/>
        <end position="367"/>
    </location>
</feature>
<dbReference type="RefSeq" id="XP_029654690.1">
    <property type="nucleotide sequence ID" value="XM_029798830.2"/>
</dbReference>
<gene>
    <name evidence="4" type="primary">LOC115228188</name>
</gene>
<dbReference type="AlphaFoldDB" id="A0A6P7TXP1"/>
<sequence length="537" mass="61372">MLTFRELFVFCCFCVIIFSDSIQCRAAEQRYSQNETHEKISVFANTLLRVKNLVAGAVVVVKNDEVVYRQGFGRRNLSSEAKVDNNTLFGIASLTKAFGAATLVKVIEEMKNVSLKTPISDYLDDIEFSTEQRTKYANIEDLLAHRMGLPRNNFLRLNQNFNRQTIPKFLKYFEEIADFRGSYVYSNIMYGLATLITEKLANNTWEDVVTEKILRPLGMNATKFSTRSSGDAENIARSYVEQEKKRLVQVPFSFKRKWADIGASGSIQTTANDISKWMRFLLNGNTSLLCNIFKVRNFAIQTKNRFHRPEMPVEYSNSQYALGWNKGHYRGYPIIVHTGTSWGDASILLLFPEEKLAVFGVLTGSDTKHLKRILLAQYVADLYLGFEPWINATSIKDFVVPKHKSKCPRPAARRSTIGLFPRNFPECRKTITKPNNISILPSNFSSYDGIYNNILWGNITVTYNTESQGLFFTYGFATFQLLPRSRKHRSFAAKGIGEMCFMRLSSINFEYTRNKGITSMTIPSFERSMPPTFLKIS</sequence>
<proteinExistence type="predicted"/>
<reference evidence="4" key="1">
    <citation type="submission" date="2025-08" db="UniProtKB">
        <authorList>
            <consortium name="RefSeq"/>
        </authorList>
    </citation>
    <scope>IDENTIFICATION</scope>
</reference>
<dbReference type="InterPro" id="IPR012338">
    <property type="entry name" value="Beta-lactam/transpept-like"/>
</dbReference>
<evidence type="ECO:0000313" key="4">
    <source>
        <dbReference type="RefSeq" id="XP_029654690.1"/>
    </source>
</evidence>
<accession>A0A6P7TXP1</accession>
<feature type="chain" id="PRO_5027791083" evidence="1">
    <location>
        <begin position="27"/>
        <end position="537"/>
    </location>
</feature>
<name>A0A6P7TXP1_9MOLL</name>